<dbReference type="EMBL" id="QORN01000001">
    <property type="protein sequence ID" value="MBD5805522.1"/>
    <property type="molecule type" value="Genomic_DNA"/>
</dbReference>
<evidence type="ECO:0000256" key="6">
    <source>
        <dbReference type="RuleBase" id="RU361187"/>
    </source>
</evidence>
<evidence type="ECO:0000313" key="8">
    <source>
        <dbReference type="Proteomes" id="UP000704341"/>
    </source>
</evidence>
<protein>
    <recommendedName>
        <fullName evidence="9">Family 43 glycosylhydrolase</fullName>
    </recommendedName>
</protein>
<comment type="caution">
    <text evidence="7">The sequence shown here is derived from an EMBL/GenBank/DDBJ whole genome shotgun (WGS) entry which is preliminary data.</text>
</comment>
<evidence type="ECO:0000256" key="1">
    <source>
        <dbReference type="ARBA" id="ARBA00009865"/>
    </source>
</evidence>
<keyword evidence="3 6" id="KW-0378">Hydrolase</keyword>
<evidence type="ECO:0000256" key="4">
    <source>
        <dbReference type="ARBA" id="ARBA00023277"/>
    </source>
</evidence>
<keyword evidence="2" id="KW-0858">Xylan degradation</keyword>
<keyword evidence="8" id="KW-1185">Reference proteome</keyword>
<accession>A0ABR8P3E8</accession>
<organism evidence="7 8">
    <name type="scientific">Limosilactobacillus walteri</name>
    <dbReference type="NCBI Taxonomy" id="2268022"/>
    <lineage>
        <taxon>Bacteria</taxon>
        <taxon>Bacillati</taxon>
        <taxon>Bacillota</taxon>
        <taxon>Bacilli</taxon>
        <taxon>Lactobacillales</taxon>
        <taxon>Lactobacillaceae</taxon>
        <taxon>Limosilactobacillus</taxon>
    </lineage>
</organism>
<dbReference type="InterPro" id="IPR052176">
    <property type="entry name" value="Glycosyl_Hydrlase_43_Enz"/>
</dbReference>
<dbReference type="Gene3D" id="2.115.10.20">
    <property type="entry name" value="Glycosyl hydrolase domain, family 43"/>
    <property type="match status" value="1"/>
</dbReference>
<dbReference type="SUPFAM" id="SSF75005">
    <property type="entry name" value="Arabinanase/levansucrase/invertase"/>
    <property type="match status" value="1"/>
</dbReference>
<evidence type="ECO:0000313" key="7">
    <source>
        <dbReference type="EMBL" id="MBD5805522.1"/>
    </source>
</evidence>
<keyword evidence="4" id="KW-0119">Carbohydrate metabolism</keyword>
<proteinExistence type="inferred from homology"/>
<evidence type="ECO:0000256" key="5">
    <source>
        <dbReference type="ARBA" id="ARBA00023295"/>
    </source>
</evidence>
<sequence length="479" mass="54287">MKKQLVNPYLPANICIPDGEPKVYGDRVYLYGSHDIPGTKFPCQGDYQCWSAPVDDLSAWRNEGIIYRRQQDPYIKRMMAHKLCLPFYKYLFAPDVVEVKGRWYLYYGVGMSGAGIGVAVADQPIGPFNYLGRVHYPGPANLTDVDGDDEFLLGKGQPMFTMPLGIPHYHLAYYPYDPAVLYDNGRLFLYFGYQHCYVTELSPNDMRTMVKAPEIQNYISPDFAMNGDGWRMENGASIRKYDDRYYLSYYATKKRASALCYATAVSPFGPFSYQGVLVSLGDSAFHQPTAYLGTTHGGMFYANGHYYQNFHRQTGSRYSDRQAWLVELKMNPNGAFSPAKFTSQVQRQGGLAWDYQYQAASACVFLDRNGKCQKKTTPYLMIKGRQQCVTNLRDGSIVGFKYLDFRQAPCCLNLTLNFTGKCQGIVELLLDRHIAGKVIINKESSSGKIKITPGIHSVCFRFKGLKKSQFLSFKFSVSE</sequence>
<dbReference type="RefSeq" id="WP_191667377.1">
    <property type="nucleotide sequence ID" value="NZ_QORN01000001.1"/>
</dbReference>
<comment type="similarity">
    <text evidence="1 6">Belongs to the glycosyl hydrolase 43 family.</text>
</comment>
<dbReference type="InterPro" id="IPR023296">
    <property type="entry name" value="Glyco_hydro_beta-prop_sf"/>
</dbReference>
<name>A0ABR8P3E8_9LACO</name>
<evidence type="ECO:0000256" key="3">
    <source>
        <dbReference type="ARBA" id="ARBA00022801"/>
    </source>
</evidence>
<reference evidence="7 8" key="1">
    <citation type="submission" date="2018-07" db="EMBL/GenBank/DDBJ databases">
        <title>Phylogenomic Insights into understanding Host Adaptation of Lactobacillus reuteri by a novel species, Lactobacillus spp. M31.</title>
        <authorList>
            <person name="Sharma S."/>
            <person name="Patil P."/>
            <person name="Korpole S."/>
            <person name="Patil P.B."/>
        </authorList>
    </citation>
    <scope>NUCLEOTIDE SEQUENCE [LARGE SCALE GENOMIC DNA]</scope>
    <source>
        <strain evidence="7 8">M31</strain>
    </source>
</reference>
<keyword evidence="2" id="KW-0624">Polysaccharide degradation</keyword>
<evidence type="ECO:0008006" key="9">
    <source>
        <dbReference type="Google" id="ProtNLM"/>
    </source>
</evidence>
<dbReference type="PANTHER" id="PTHR43772">
    <property type="entry name" value="ENDO-1,4-BETA-XYLANASE"/>
    <property type="match status" value="1"/>
</dbReference>
<keyword evidence="5 6" id="KW-0326">Glycosidase</keyword>
<dbReference type="InterPro" id="IPR006710">
    <property type="entry name" value="Glyco_hydro_43"/>
</dbReference>
<gene>
    <name evidence="7" type="ORF">DTK66_00095</name>
</gene>
<evidence type="ECO:0000256" key="2">
    <source>
        <dbReference type="ARBA" id="ARBA00022651"/>
    </source>
</evidence>
<dbReference type="Pfam" id="PF04616">
    <property type="entry name" value="Glyco_hydro_43"/>
    <property type="match status" value="1"/>
</dbReference>
<dbReference type="PANTHER" id="PTHR43772:SF2">
    <property type="entry name" value="PUTATIVE (AFU_ORTHOLOGUE AFUA_2G04480)-RELATED"/>
    <property type="match status" value="1"/>
</dbReference>
<dbReference type="Proteomes" id="UP000704341">
    <property type="component" value="Unassembled WGS sequence"/>
</dbReference>